<dbReference type="GO" id="GO:0001522">
    <property type="term" value="P:pseudouridine synthesis"/>
    <property type="evidence" value="ECO:0007669"/>
    <property type="project" value="InterPro"/>
</dbReference>
<evidence type="ECO:0000256" key="6">
    <source>
        <dbReference type="ARBA" id="ARBA00022553"/>
    </source>
</evidence>
<feature type="compositionally biased region" description="Basic residues" evidence="9">
    <location>
        <begin position="496"/>
        <end position="506"/>
    </location>
</feature>
<name>A0A8B8KHP5_ABRPR</name>
<evidence type="ECO:0000256" key="5">
    <source>
        <dbReference type="ARBA" id="ARBA00022552"/>
    </source>
</evidence>
<accession>A0A8B8KHP5</accession>
<feature type="region of interest" description="Disordered" evidence="9">
    <location>
        <begin position="280"/>
        <end position="303"/>
    </location>
</feature>
<dbReference type="Gene3D" id="2.40.10.230">
    <property type="entry name" value="Probable tRNA pseudouridine synthase domain"/>
    <property type="match status" value="1"/>
</dbReference>
<dbReference type="GO" id="GO:0003723">
    <property type="term" value="F:RNA binding"/>
    <property type="evidence" value="ECO:0007669"/>
    <property type="project" value="UniProtKB-KW"/>
</dbReference>
<dbReference type="FunFam" id="2.40.10.230:FF:000002">
    <property type="entry name" value="H/ACA ribonucleoprotein complex non-core subunit NAF1"/>
    <property type="match status" value="1"/>
</dbReference>
<feature type="region of interest" description="Disordered" evidence="9">
    <location>
        <begin position="488"/>
        <end position="513"/>
    </location>
</feature>
<comment type="similarity">
    <text evidence="2">Belongs to the NAF1 family.</text>
</comment>
<dbReference type="RefSeq" id="XP_027343330.1">
    <property type="nucleotide sequence ID" value="XM_027487529.1"/>
</dbReference>
<dbReference type="GO" id="GO:0005634">
    <property type="term" value="C:nucleus"/>
    <property type="evidence" value="ECO:0007669"/>
    <property type="project" value="UniProtKB-SubCell"/>
</dbReference>
<reference evidence="10" key="1">
    <citation type="journal article" date="2019" name="Toxins">
        <title>Detection of Abrin-Like and Prepropulchellin-Like Toxin Genes and Transcripts Using Whole Genome Sequencing and Full-Length Transcript Sequencing of Abrus precatorius.</title>
        <authorList>
            <person name="Hovde B.T."/>
            <person name="Daligault H.E."/>
            <person name="Hanschen E.R."/>
            <person name="Kunde Y.A."/>
            <person name="Johnson M.B."/>
            <person name="Starkenburg S.R."/>
            <person name="Johnson S.L."/>
        </authorList>
    </citation>
    <scope>NUCLEOTIDE SEQUENCE [LARGE SCALE GENOMIC DNA]</scope>
</reference>
<keyword evidence="8" id="KW-0539">Nucleus</keyword>
<dbReference type="PANTHER" id="PTHR31633">
    <property type="entry name" value="H/ACA RIBONUCLEOPROTEIN COMPLEX NON-CORE SUBUNIT NAF1"/>
    <property type="match status" value="1"/>
</dbReference>
<feature type="compositionally biased region" description="Acidic residues" evidence="9">
    <location>
        <begin position="96"/>
        <end position="122"/>
    </location>
</feature>
<evidence type="ECO:0000256" key="7">
    <source>
        <dbReference type="ARBA" id="ARBA00022884"/>
    </source>
</evidence>
<dbReference type="KEGG" id="aprc:113855898"/>
<dbReference type="GO" id="GO:0000493">
    <property type="term" value="P:box H/ACA snoRNP assembly"/>
    <property type="evidence" value="ECO:0007669"/>
    <property type="project" value="InterPro"/>
</dbReference>
<keyword evidence="10" id="KW-1185">Reference proteome</keyword>
<dbReference type="InterPro" id="IPR040309">
    <property type="entry name" value="Naf1"/>
</dbReference>
<evidence type="ECO:0000313" key="10">
    <source>
        <dbReference type="Proteomes" id="UP000694853"/>
    </source>
</evidence>
<keyword evidence="4" id="KW-0690">Ribosome biogenesis</keyword>
<organism evidence="10 11">
    <name type="scientific">Abrus precatorius</name>
    <name type="common">Indian licorice</name>
    <name type="synonym">Glycine abrus</name>
    <dbReference type="NCBI Taxonomy" id="3816"/>
    <lineage>
        <taxon>Eukaryota</taxon>
        <taxon>Viridiplantae</taxon>
        <taxon>Streptophyta</taxon>
        <taxon>Embryophyta</taxon>
        <taxon>Tracheophyta</taxon>
        <taxon>Spermatophyta</taxon>
        <taxon>Magnoliopsida</taxon>
        <taxon>eudicotyledons</taxon>
        <taxon>Gunneridae</taxon>
        <taxon>Pentapetalae</taxon>
        <taxon>rosids</taxon>
        <taxon>fabids</taxon>
        <taxon>Fabales</taxon>
        <taxon>Fabaceae</taxon>
        <taxon>Papilionoideae</taxon>
        <taxon>50 kb inversion clade</taxon>
        <taxon>NPAAA clade</taxon>
        <taxon>indigoferoid/millettioid clade</taxon>
        <taxon>Abreae</taxon>
        <taxon>Abrus</taxon>
    </lineage>
</organism>
<proteinExistence type="inferred from homology"/>
<dbReference type="InterPro" id="IPR009000">
    <property type="entry name" value="Transl_B-barrel_sf"/>
</dbReference>
<dbReference type="Proteomes" id="UP000694853">
    <property type="component" value="Unplaced"/>
</dbReference>
<dbReference type="Pfam" id="PF04410">
    <property type="entry name" value="Gar1"/>
    <property type="match status" value="1"/>
</dbReference>
<evidence type="ECO:0000256" key="4">
    <source>
        <dbReference type="ARBA" id="ARBA00022517"/>
    </source>
</evidence>
<reference evidence="11" key="2">
    <citation type="submission" date="2025-08" db="UniProtKB">
        <authorList>
            <consortium name="RefSeq"/>
        </authorList>
    </citation>
    <scope>IDENTIFICATION</scope>
    <source>
        <tissue evidence="11">Young leaves</tissue>
    </source>
</reference>
<evidence type="ECO:0000256" key="1">
    <source>
        <dbReference type="ARBA" id="ARBA00004123"/>
    </source>
</evidence>
<sequence length="513" mass="56274">MGEVEDPLLLNDLALADSFINFDYVPDLPDPIAVGPGSEHCNSIDEAIEKINLIEIGEKGNNDDVRVENEITDDAESESSESESDSSTSTTNRDSDENEVLEEGEIVDSDDNDDDDDDDDNCAAERPDKSKNELEILPLVPAVNVALEPHHEMLPVGVVMSILGARVIVEAVEKHDPLNEGSILWMTESRTPVGLIDEIFGPVKYPYYIVRYSSENEVPEGLRTGTLISFVPEFANYVLNNKDLYKKGYDASGLNDEEVSDEAEFSDDEKEAEYKRMQTMTKRSIHHQNPGKKDNSRKKVPPKDGFVPAFPTAPASSLLDLPLLPVAPATSLHDHGHCSPFSGIRQGLCGETNIVPPFPPVIAGPNLTTSGIWTNGTTLPLQHSAVLSNGFPANGVSWYLNNAQFSHQLPVPAIPFQQQLGPSHGFPPATIFPAVQPNNMCAQLMHGQRPVDHNQITFELNSPFFQIQPPINLLNSSFPSNQHAPPQFNPGANANHGRKSFHRGCRKGWQPAK</sequence>
<evidence type="ECO:0000313" key="11">
    <source>
        <dbReference type="RefSeq" id="XP_027343330.1"/>
    </source>
</evidence>
<dbReference type="GeneID" id="113855898"/>
<evidence type="ECO:0000256" key="3">
    <source>
        <dbReference type="ARBA" id="ARBA00021438"/>
    </source>
</evidence>
<dbReference type="GO" id="GO:0006364">
    <property type="term" value="P:rRNA processing"/>
    <property type="evidence" value="ECO:0007669"/>
    <property type="project" value="UniProtKB-KW"/>
</dbReference>
<evidence type="ECO:0000256" key="9">
    <source>
        <dbReference type="SAM" id="MobiDB-lite"/>
    </source>
</evidence>
<evidence type="ECO:0000256" key="2">
    <source>
        <dbReference type="ARBA" id="ARBA00009801"/>
    </source>
</evidence>
<keyword evidence="5" id="KW-0698">rRNA processing</keyword>
<dbReference type="PANTHER" id="PTHR31633:SF1">
    <property type="entry name" value="H_ACA RIBONUCLEOPROTEIN COMPLEX NON-CORE SUBUNIT NAF1"/>
    <property type="match status" value="1"/>
</dbReference>
<protein>
    <recommendedName>
        <fullName evidence="3">H/ACA ribonucleoprotein complex non-core subunit NAF1</fullName>
    </recommendedName>
</protein>
<dbReference type="GO" id="GO:0005732">
    <property type="term" value="C:sno(s)RNA-containing ribonucleoprotein complex"/>
    <property type="evidence" value="ECO:0007669"/>
    <property type="project" value="InterPro"/>
</dbReference>
<gene>
    <name evidence="11" type="primary">LOC113855898</name>
</gene>
<dbReference type="InterPro" id="IPR038664">
    <property type="entry name" value="Gar1/Naf1_Cbf5-bd_sf"/>
</dbReference>
<keyword evidence="6" id="KW-0597">Phosphoprotein</keyword>
<feature type="region of interest" description="Disordered" evidence="9">
    <location>
        <begin position="71"/>
        <end position="130"/>
    </location>
</feature>
<feature type="compositionally biased region" description="Acidic residues" evidence="9">
    <location>
        <begin position="71"/>
        <end position="84"/>
    </location>
</feature>
<dbReference type="SUPFAM" id="SSF50447">
    <property type="entry name" value="Translation proteins"/>
    <property type="match status" value="1"/>
</dbReference>
<dbReference type="OrthoDB" id="21550at2759"/>
<feature type="compositionally biased region" description="Basic residues" evidence="9">
    <location>
        <begin position="283"/>
        <end position="300"/>
    </location>
</feature>
<dbReference type="AlphaFoldDB" id="A0A8B8KHP5"/>
<comment type="subcellular location">
    <subcellularLocation>
        <location evidence="1">Nucleus</location>
    </subcellularLocation>
</comment>
<dbReference type="InterPro" id="IPR007504">
    <property type="entry name" value="H/ACA_rnp_Gar1/Naf1"/>
</dbReference>
<evidence type="ECO:0000256" key="8">
    <source>
        <dbReference type="ARBA" id="ARBA00023242"/>
    </source>
</evidence>
<keyword evidence="7" id="KW-0694">RNA-binding</keyword>